<dbReference type="AlphaFoldDB" id="A0A9X1YZ45"/>
<accession>A0A9X1YZ45</accession>
<reference evidence="4 5" key="1">
    <citation type="journal article" date="2022" name="Int. J. Syst. Evol. Microbiol.">
        <title>Pseudomonas aegrilactucae sp. nov. and Pseudomonas morbosilactucae sp. nov., pathogens causing bacterial rot of lettuce in Japan.</title>
        <authorList>
            <person name="Sawada H."/>
            <person name="Fujikawa T."/>
            <person name="Satou M."/>
        </authorList>
    </citation>
    <scope>NUCLEOTIDE SEQUENCE [LARGE SCALE GENOMIC DNA]</scope>
    <source>
        <strain evidence="2 4">MAFF 302030</strain>
        <strain evidence="3 5">MAFF 302046</strain>
    </source>
</reference>
<feature type="chain" id="PRO_5040730301" evidence="1">
    <location>
        <begin position="23"/>
        <end position="388"/>
    </location>
</feature>
<dbReference type="SUPFAM" id="SSF53474">
    <property type="entry name" value="alpha/beta-Hydrolases"/>
    <property type="match status" value="1"/>
</dbReference>
<dbReference type="InterPro" id="IPR029058">
    <property type="entry name" value="AB_hydrolase_fold"/>
</dbReference>
<evidence type="ECO:0000313" key="4">
    <source>
        <dbReference type="Proteomes" id="UP001155059"/>
    </source>
</evidence>
<gene>
    <name evidence="2" type="ORF">M1B34_24770</name>
    <name evidence="3" type="ORF">M1B35_15575</name>
</gene>
<dbReference type="Pfam" id="PF05990">
    <property type="entry name" value="DUF900"/>
    <property type="match status" value="1"/>
</dbReference>
<dbReference type="Gene3D" id="3.40.50.1820">
    <property type="entry name" value="alpha/beta hydrolase"/>
    <property type="match status" value="1"/>
</dbReference>
<reference evidence="4 5" key="2">
    <citation type="journal article" date="2023" name="Plant Pathol.">
        <title>Dismantling and reorganizing Pseudomonas marginalis sensu#lato.</title>
        <authorList>
            <person name="Sawada H."/>
            <person name="Fujikawa T."/>
            <person name="Satou M."/>
        </authorList>
    </citation>
    <scope>NUCLEOTIDE SEQUENCE [LARGE SCALE GENOMIC DNA]</scope>
    <source>
        <strain evidence="2 4">MAFF 302030</strain>
        <strain evidence="3 5">MAFF 302046</strain>
    </source>
</reference>
<sequence length="388" mass="42619">MDAIVRIVLLAALALLSACGSAGRDLGDEGAYDPYRQPSVEGAATGTLPKVSDPARNAFVDKMTGIVTVFFATNRNVLSDTGCVDALGQKRGKLLVYGYCHVKIPFDHKTGVIESPSWFKLEWSENPDKHIAILGGGVVAKAEFDQLISHRLKENGSSFIYVHGYNVTFEDAAKRTAQMAYDLDFKGVPAFYSWPSAGKPQEYVPDEAAIEAAKTKFYAFLVDYLKKPSVKKVYLIAHSMGNRAVASSLVTLNMQHPQLRGKIKEVILAAPDIDSDVFADEIVPGITPAKWPVTLYVSDKDWALLASKTFHKYPRAGFVSDNLMVAPGIDTVDASLVKTDFLSHSYYGDSTTLIYDIYNIINTGKRPGQRQKLSQVTDGNGVYWRFTP</sequence>
<name>A0A9X1YZ45_9PSED</name>
<dbReference type="PROSITE" id="PS51257">
    <property type="entry name" value="PROKAR_LIPOPROTEIN"/>
    <property type="match status" value="1"/>
</dbReference>
<evidence type="ECO:0000256" key="1">
    <source>
        <dbReference type="SAM" id="SignalP"/>
    </source>
</evidence>
<keyword evidence="2" id="KW-0378">Hydrolase</keyword>
<dbReference type="InterPro" id="IPR010297">
    <property type="entry name" value="DUF900_hydrolase"/>
</dbReference>
<keyword evidence="1" id="KW-0732">Signal</keyword>
<organism evidence="2 4">
    <name type="scientific">Pseudomonas morbosilactucae</name>
    <dbReference type="NCBI Taxonomy" id="2938197"/>
    <lineage>
        <taxon>Bacteria</taxon>
        <taxon>Pseudomonadati</taxon>
        <taxon>Pseudomonadota</taxon>
        <taxon>Gammaproteobacteria</taxon>
        <taxon>Pseudomonadales</taxon>
        <taxon>Pseudomonadaceae</taxon>
        <taxon>Pseudomonas</taxon>
    </lineage>
</organism>
<dbReference type="Proteomes" id="UP001155059">
    <property type="component" value="Unassembled WGS sequence"/>
</dbReference>
<protein>
    <submittedName>
        <fullName evidence="2">Alpha/beta hydrolase</fullName>
    </submittedName>
</protein>
<evidence type="ECO:0000313" key="5">
    <source>
        <dbReference type="Proteomes" id="UP001155163"/>
    </source>
</evidence>
<feature type="signal peptide" evidence="1">
    <location>
        <begin position="1"/>
        <end position="22"/>
    </location>
</feature>
<dbReference type="PANTHER" id="PTHR36513">
    <property type="entry name" value="ABC TRANSMEMBRANE TYPE-1 DOMAIN-CONTAINING PROTEIN"/>
    <property type="match status" value="1"/>
</dbReference>
<dbReference type="PANTHER" id="PTHR36513:SF1">
    <property type="entry name" value="TRANSMEMBRANE PROTEIN"/>
    <property type="match status" value="1"/>
</dbReference>
<evidence type="ECO:0000313" key="3">
    <source>
        <dbReference type="EMBL" id="MCK9815512.1"/>
    </source>
</evidence>
<dbReference type="EMBL" id="JALQCW010000070">
    <property type="protein sequence ID" value="MCK9800805.1"/>
    <property type="molecule type" value="Genomic_DNA"/>
</dbReference>
<comment type="caution">
    <text evidence="2">The sequence shown here is derived from an EMBL/GenBank/DDBJ whole genome shotgun (WGS) entry which is preliminary data.</text>
</comment>
<proteinExistence type="predicted"/>
<evidence type="ECO:0000313" key="2">
    <source>
        <dbReference type="EMBL" id="MCK9800805.1"/>
    </source>
</evidence>
<dbReference type="EMBL" id="JALQCX010000028">
    <property type="protein sequence ID" value="MCK9815512.1"/>
    <property type="molecule type" value="Genomic_DNA"/>
</dbReference>
<dbReference type="GO" id="GO:0016787">
    <property type="term" value="F:hydrolase activity"/>
    <property type="evidence" value="ECO:0007669"/>
    <property type="project" value="UniProtKB-KW"/>
</dbReference>
<dbReference type="Proteomes" id="UP001155163">
    <property type="component" value="Unassembled WGS sequence"/>
</dbReference>
<keyword evidence="5" id="KW-1185">Reference proteome</keyword>
<dbReference type="RefSeq" id="WP_123335249.1">
    <property type="nucleotide sequence ID" value="NZ_JALQCW010000070.1"/>
</dbReference>